<feature type="transmembrane region" description="Helical" evidence="1">
    <location>
        <begin position="61"/>
        <end position="82"/>
    </location>
</feature>
<feature type="transmembrane region" description="Helical" evidence="1">
    <location>
        <begin position="102"/>
        <end position="124"/>
    </location>
</feature>
<feature type="domain" description="PAC" evidence="3">
    <location>
        <begin position="481"/>
        <end position="534"/>
    </location>
</feature>
<evidence type="ECO:0000256" key="1">
    <source>
        <dbReference type="SAM" id="Phobius"/>
    </source>
</evidence>
<dbReference type="PANTHER" id="PTHR44757:SF2">
    <property type="entry name" value="BIOFILM ARCHITECTURE MAINTENANCE PROTEIN MBAA"/>
    <property type="match status" value="1"/>
</dbReference>
<dbReference type="EMBL" id="JBHUOX010000013">
    <property type="protein sequence ID" value="MFD3002003.1"/>
    <property type="molecule type" value="Genomic_DNA"/>
</dbReference>
<evidence type="ECO:0000313" key="4">
    <source>
        <dbReference type="EMBL" id="MFD3002003.1"/>
    </source>
</evidence>
<reference evidence="5" key="1">
    <citation type="journal article" date="2019" name="Int. J. Syst. Evol. Microbiol.">
        <title>The Global Catalogue of Microorganisms (GCM) 10K type strain sequencing project: providing services to taxonomists for standard genome sequencing and annotation.</title>
        <authorList>
            <consortium name="The Broad Institute Genomics Platform"/>
            <consortium name="The Broad Institute Genome Sequencing Center for Infectious Disease"/>
            <person name="Wu L."/>
            <person name="Ma J."/>
        </authorList>
    </citation>
    <scope>NUCLEOTIDE SEQUENCE [LARGE SCALE GENOMIC DNA]</scope>
    <source>
        <strain evidence="5">KCTC 23984</strain>
    </source>
</reference>
<feature type="transmembrane region" description="Helical" evidence="1">
    <location>
        <begin position="136"/>
        <end position="154"/>
    </location>
</feature>
<dbReference type="SMART" id="SM00086">
    <property type="entry name" value="PAC"/>
    <property type="match status" value="2"/>
</dbReference>
<dbReference type="InterPro" id="IPR035965">
    <property type="entry name" value="PAS-like_dom_sf"/>
</dbReference>
<dbReference type="InterPro" id="IPR013656">
    <property type="entry name" value="PAS_4"/>
</dbReference>
<dbReference type="SUPFAM" id="SSF55785">
    <property type="entry name" value="PYP-like sensor domain (PAS domain)"/>
    <property type="match status" value="3"/>
</dbReference>
<keyword evidence="1" id="KW-0472">Membrane</keyword>
<dbReference type="InterPro" id="IPR052155">
    <property type="entry name" value="Biofilm_reg_signaling"/>
</dbReference>
<feature type="domain" description="PAS" evidence="2">
    <location>
        <begin position="535"/>
        <end position="611"/>
    </location>
</feature>
<dbReference type="CDD" id="cd00130">
    <property type="entry name" value="PAS"/>
    <property type="match status" value="3"/>
</dbReference>
<dbReference type="Pfam" id="PF08448">
    <property type="entry name" value="PAS_4"/>
    <property type="match status" value="3"/>
</dbReference>
<gene>
    <name evidence="4" type="ORF">ACFS7Z_16645</name>
</gene>
<feature type="transmembrane region" description="Helical" evidence="1">
    <location>
        <begin position="28"/>
        <end position="49"/>
    </location>
</feature>
<feature type="domain" description="PAS" evidence="2">
    <location>
        <begin position="277"/>
        <end position="347"/>
    </location>
</feature>
<feature type="transmembrane region" description="Helical" evidence="1">
    <location>
        <begin position="206"/>
        <end position="224"/>
    </location>
</feature>
<evidence type="ECO:0000313" key="5">
    <source>
        <dbReference type="Proteomes" id="UP001597641"/>
    </source>
</evidence>
<proteinExistence type="predicted"/>
<keyword evidence="1" id="KW-1133">Transmembrane helix</keyword>
<evidence type="ECO:0000259" key="2">
    <source>
        <dbReference type="PROSITE" id="PS50112"/>
    </source>
</evidence>
<accession>A0ABW6BW83</accession>
<dbReference type="PANTHER" id="PTHR44757">
    <property type="entry name" value="DIGUANYLATE CYCLASE DGCP"/>
    <property type="match status" value="1"/>
</dbReference>
<keyword evidence="5" id="KW-1185">Reference proteome</keyword>
<dbReference type="Proteomes" id="UP001597641">
    <property type="component" value="Unassembled WGS sequence"/>
</dbReference>
<feature type="domain" description="PAC" evidence="3">
    <location>
        <begin position="350"/>
        <end position="401"/>
    </location>
</feature>
<organism evidence="4 5">
    <name type="scientific">Pontibacter toksunensis</name>
    <dbReference type="NCBI Taxonomy" id="1332631"/>
    <lineage>
        <taxon>Bacteria</taxon>
        <taxon>Pseudomonadati</taxon>
        <taxon>Bacteroidota</taxon>
        <taxon>Cytophagia</taxon>
        <taxon>Cytophagales</taxon>
        <taxon>Hymenobacteraceae</taxon>
        <taxon>Pontibacter</taxon>
    </lineage>
</organism>
<feature type="domain" description="PAC" evidence="3">
    <location>
        <begin position="614"/>
        <end position="667"/>
    </location>
</feature>
<feature type="domain" description="PAS" evidence="2">
    <location>
        <begin position="402"/>
        <end position="439"/>
    </location>
</feature>
<dbReference type="SMART" id="SM00091">
    <property type="entry name" value="PAS"/>
    <property type="match status" value="3"/>
</dbReference>
<dbReference type="PROSITE" id="PS50112">
    <property type="entry name" value="PAS"/>
    <property type="match status" value="3"/>
</dbReference>
<feature type="transmembrane region" description="Helical" evidence="1">
    <location>
        <begin position="236"/>
        <end position="258"/>
    </location>
</feature>
<protein>
    <submittedName>
        <fullName evidence="4">PAS domain-containing protein</fullName>
    </submittedName>
</protein>
<dbReference type="RefSeq" id="WP_377486934.1">
    <property type="nucleotide sequence ID" value="NZ_JBHUOX010000013.1"/>
</dbReference>
<dbReference type="InterPro" id="IPR000014">
    <property type="entry name" value="PAS"/>
</dbReference>
<name>A0ABW6BW83_9BACT</name>
<dbReference type="InterPro" id="IPR001610">
    <property type="entry name" value="PAC"/>
</dbReference>
<dbReference type="InterPro" id="IPR000700">
    <property type="entry name" value="PAS-assoc_C"/>
</dbReference>
<dbReference type="PROSITE" id="PS50113">
    <property type="entry name" value="PAC"/>
    <property type="match status" value="3"/>
</dbReference>
<comment type="caution">
    <text evidence="4">The sequence shown here is derived from an EMBL/GenBank/DDBJ whole genome shotgun (WGS) entry which is preliminary data.</text>
</comment>
<keyword evidence="1" id="KW-0812">Transmembrane</keyword>
<sequence>MLVIAGGLLVLAGWWLEIEVIKRIGDGYVAMNPLTAICFILCGTCLWLLQNPLPAHVRLTRLIGVTVFAACALKFVSVFTSWNYPLDQLLFADELREENLGLINQMAPNTAFCFMLASLSILMIDVETARKQSPAQFFSIGITLIALLSLYGYVYGVKYLIGIAAYIPMALHTALAFLVLALGLLFARPDKGSMLLVFCEDTGEQLFFRIMALLLPLLFGWIKLQGEYAGYYSEEFGTAMFALLTYMVSMLLLGRNALERHRARKERYRADLIFRENAQKLQSILDNTATPVYIKDTAGRFELVNAEFERVFKVRAESVKGKTDSEIFPREVAAAIEEHDRQVLEEGETRHMEEVFQLTPEERTYLTVKFPLRDTQGRTNALCSIATDITERKKAEVRLRESEQKLKTILASLGEGVVVSDARGRFTYFNDIAEEILGLGMTDTPLSDWSSTYGSFRPDGKSLYPPEELPLAKGLKGEGTNDVELFVRNANIPEGRHIKVTGRPIFDDQEKVIGSVVVCRDITNEKNQEMLIRESEKRLNAVVASIGEGIVVADSQGNFLLFNKNAEEILGIGAAEMPLAAWSTRYGVFRPDGKTVFPSEELPLAKALKGEASDDVEMLIRNRKHPKGRYISVTGRPIIDKKGNIAAGVVDFRDITEIKRLKKILVKLRAKYRRKLAGK</sequence>
<feature type="transmembrane region" description="Helical" evidence="1">
    <location>
        <begin position="160"/>
        <end position="186"/>
    </location>
</feature>
<dbReference type="Gene3D" id="3.30.450.20">
    <property type="entry name" value="PAS domain"/>
    <property type="match status" value="3"/>
</dbReference>
<dbReference type="NCBIfam" id="TIGR00229">
    <property type="entry name" value="sensory_box"/>
    <property type="match status" value="2"/>
</dbReference>
<evidence type="ECO:0000259" key="3">
    <source>
        <dbReference type="PROSITE" id="PS50113"/>
    </source>
</evidence>